<name>A0A2G8SVK7_9BURK</name>
<dbReference type="Pfam" id="PF10011">
    <property type="entry name" value="DUF2254"/>
    <property type="match status" value="1"/>
</dbReference>
<reference evidence="2 3" key="1">
    <citation type="submission" date="2017-10" db="EMBL/GenBank/DDBJ databases">
        <title>Massilia psychrophilum sp. nov., a novel purple-pigmented bacterium isolated from Tianshan glacier, Xinjiang Municipality, China.</title>
        <authorList>
            <person name="Wang H."/>
        </authorList>
    </citation>
    <scope>NUCLEOTIDE SEQUENCE [LARGE SCALE GENOMIC DNA]</scope>
    <source>
        <strain evidence="2 3">JCM 30813</strain>
    </source>
</reference>
<keyword evidence="3" id="KW-1185">Reference proteome</keyword>
<dbReference type="Proteomes" id="UP000228593">
    <property type="component" value="Unassembled WGS sequence"/>
</dbReference>
<sequence length="451" mass="47870">MHRWNAMRASFWFLPCVIVALAIALAVTLTHLDGSALEQWMKRYPRLFGASAAGGREMLSTVAGSMISVVGIVFSMTLVALALASSQYSSRVLRTFMRSRVTQASIGIFAGIFVYCLIVLRGVHGTDDSVFVPVLAVSVAMLLAIVGVVVLIVFIHHIALSIQASTILANIAEETIDAMASIFPQMDDPSLANQSQADAAAAALVETLCWIAVPAPKSGYLQSVDHAALLHIACEGKLIVRVERDVGQFVLADTPIFSVSGESASARTACALHATIAVSPYRTVEQDPAFGVRQLVDVALKALSPGVNDTTTAVQCLDYIGAVMATMARRAIPSPYRYAEGELKIVVVAPDFASMLAAAFDQIRRSAGGNVAVILRMIASIDMLGSLAVGKGRQEDLLAQLDYLAEISARTVPAPHDSALVARRLAPVRRALAAGCVRRSQAAPPSLRCES</sequence>
<evidence type="ECO:0000256" key="1">
    <source>
        <dbReference type="SAM" id="Phobius"/>
    </source>
</evidence>
<organism evidence="2 3">
    <name type="scientific">Massilia psychrophila</name>
    <dbReference type="NCBI Taxonomy" id="1603353"/>
    <lineage>
        <taxon>Bacteria</taxon>
        <taxon>Pseudomonadati</taxon>
        <taxon>Pseudomonadota</taxon>
        <taxon>Betaproteobacteria</taxon>
        <taxon>Burkholderiales</taxon>
        <taxon>Oxalobacteraceae</taxon>
        <taxon>Telluria group</taxon>
        <taxon>Massilia</taxon>
    </lineage>
</organism>
<feature type="transmembrane region" description="Helical" evidence="1">
    <location>
        <begin position="58"/>
        <end position="83"/>
    </location>
</feature>
<protein>
    <recommendedName>
        <fullName evidence="4">DUF2254 domain-containing protein</fullName>
    </recommendedName>
</protein>
<keyword evidence="1" id="KW-0472">Membrane</keyword>
<proteinExistence type="predicted"/>
<feature type="transmembrane region" description="Helical" evidence="1">
    <location>
        <begin position="104"/>
        <end position="124"/>
    </location>
</feature>
<feature type="transmembrane region" description="Helical" evidence="1">
    <location>
        <begin position="130"/>
        <end position="155"/>
    </location>
</feature>
<dbReference type="EMBL" id="PDOB01000069">
    <property type="protein sequence ID" value="PIL37815.1"/>
    <property type="molecule type" value="Genomic_DNA"/>
</dbReference>
<accession>A0A2G8SVK7</accession>
<gene>
    <name evidence="2" type="ORF">CR103_21440</name>
</gene>
<dbReference type="InterPro" id="IPR018723">
    <property type="entry name" value="DUF2254_membrane"/>
</dbReference>
<dbReference type="AlphaFoldDB" id="A0A2G8SVK7"/>
<evidence type="ECO:0000313" key="2">
    <source>
        <dbReference type="EMBL" id="PIL37815.1"/>
    </source>
</evidence>
<keyword evidence="1" id="KW-1133">Transmembrane helix</keyword>
<dbReference type="OrthoDB" id="2955631at2"/>
<evidence type="ECO:0008006" key="4">
    <source>
        <dbReference type="Google" id="ProtNLM"/>
    </source>
</evidence>
<keyword evidence="1" id="KW-0812">Transmembrane</keyword>
<evidence type="ECO:0000313" key="3">
    <source>
        <dbReference type="Proteomes" id="UP000228593"/>
    </source>
</evidence>
<comment type="caution">
    <text evidence="2">The sequence shown here is derived from an EMBL/GenBank/DDBJ whole genome shotgun (WGS) entry which is preliminary data.</text>
</comment>